<proteinExistence type="predicted"/>
<dbReference type="OrthoDB" id="5459053at2"/>
<keyword evidence="1" id="KW-0812">Transmembrane</keyword>
<evidence type="ECO:0000256" key="1">
    <source>
        <dbReference type="SAM" id="Phobius"/>
    </source>
</evidence>
<comment type="caution">
    <text evidence="2">The sequence shown here is derived from an EMBL/GenBank/DDBJ whole genome shotgun (WGS) entry which is preliminary data.</text>
</comment>
<name>A0A323TCX8_9BACI</name>
<evidence type="ECO:0008006" key="4">
    <source>
        <dbReference type="Google" id="ProtNLM"/>
    </source>
</evidence>
<evidence type="ECO:0000313" key="3">
    <source>
        <dbReference type="Proteomes" id="UP000248214"/>
    </source>
</evidence>
<keyword evidence="1" id="KW-0472">Membrane</keyword>
<protein>
    <recommendedName>
        <fullName evidence="4">Metal-dependent hydrolase</fullName>
    </recommendedName>
</protein>
<dbReference type="InterPro" id="IPR007404">
    <property type="entry name" value="YdjM-like"/>
</dbReference>
<accession>A0A323TCX8</accession>
<sequence>MRYYTHITTSLSSVILLGEWLPVDVSVTSTVAVSGLILGSVLPDLDESRSWIGRRIPVLSTIIKALFGHRSITHSGLILTLTIAAMFHFSHEFILGLLLGIALHIIADFFSVGGIPLLYPLSKKRSQVALYRTGTWTEMLIFIGGLSVIFYYLFQ</sequence>
<reference evidence="2 3" key="1">
    <citation type="submission" date="2017-10" db="EMBL/GenBank/DDBJ databases">
        <title>Bacillus sp. nov., a halophilic bacterium isolated from a Keqin Lake.</title>
        <authorList>
            <person name="Wang H."/>
        </authorList>
    </citation>
    <scope>NUCLEOTIDE SEQUENCE [LARGE SCALE GENOMIC DNA]</scope>
    <source>
        <strain evidence="2 3">KQ-12</strain>
    </source>
</reference>
<dbReference type="Pfam" id="PF04307">
    <property type="entry name" value="YdjM"/>
    <property type="match status" value="1"/>
</dbReference>
<dbReference type="RefSeq" id="WP_110611585.1">
    <property type="nucleotide sequence ID" value="NZ_PDOD01000005.1"/>
</dbReference>
<feature type="transmembrane region" description="Helical" evidence="1">
    <location>
        <begin position="133"/>
        <end position="154"/>
    </location>
</feature>
<evidence type="ECO:0000313" key="2">
    <source>
        <dbReference type="EMBL" id="PYZ92054.1"/>
    </source>
</evidence>
<dbReference type="PANTHER" id="PTHR35531">
    <property type="entry name" value="INNER MEMBRANE PROTEIN YBCI-RELATED"/>
    <property type="match status" value="1"/>
</dbReference>
<feature type="transmembrane region" description="Helical" evidence="1">
    <location>
        <begin position="93"/>
        <end position="121"/>
    </location>
</feature>
<keyword evidence="3" id="KW-1185">Reference proteome</keyword>
<organism evidence="2 3">
    <name type="scientific">Salipaludibacillus keqinensis</name>
    <dbReference type="NCBI Taxonomy" id="2045207"/>
    <lineage>
        <taxon>Bacteria</taxon>
        <taxon>Bacillati</taxon>
        <taxon>Bacillota</taxon>
        <taxon>Bacilli</taxon>
        <taxon>Bacillales</taxon>
        <taxon>Bacillaceae</taxon>
    </lineage>
</organism>
<dbReference type="AlphaFoldDB" id="A0A323TCX8"/>
<keyword evidence="1" id="KW-1133">Transmembrane helix</keyword>
<dbReference type="PANTHER" id="PTHR35531:SF1">
    <property type="entry name" value="INNER MEMBRANE PROTEIN YBCI-RELATED"/>
    <property type="match status" value="1"/>
</dbReference>
<dbReference type="EMBL" id="PDOD01000005">
    <property type="protein sequence ID" value="PYZ92054.1"/>
    <property type="molecule type" value="Genomic_DNA"/>
</dbReference>
<gene>
    <name evidence="2" type="ORF">CR194_17840</name>
</gene>
<dbReference type="Proteomes" id="UP000248214">
    <property type="component" value="Unassembled WGS sequence"/>
</dbReference>